<organism evidence="2 3">
    <name type="scientific">Rozella allomycis (strain CSF55)</name>
    <dbReference type="NCBI Taxonomy" id="988480"/>
    <lineage>
        <taxon>Eukaryota</taxon>
        <taxon>Fungi</taxon>
        <taxon>Fungi incertae sedis</taxon>
        <taxon>Cryptomycota</taxon>
        <taxon>Cryptomycota incertae sedis</taxon>
        <taxon>Rozella</taxon>
    </lineage>
</organism>
<sequence length="309" mass="36018">MIGSQSFEKFRDLDALFVDKSLFIEDFINSPSQVDLILRPRRFSKSLNLSMLKSFFRIGTDPDLFRGLVIFERKIGAEESSSSNENVKTFMEEYCGKYPVLHLNLMHVHGSTWMEILRELWSAVQKMAEEHRSVIDLKYPGEDPFHFNKFFSDPPSEDFVKSSFSNLMQTLCEYHKKKVIVLIDEYDTPFNKTHREVFYAQTMEFLGEFLSSALNGNDALFKACIVGVGEVKMDWMSQCKHMTVHSYLNDKYSPYFGITVEEVRQLGVDEEALKHVMKWYGGYYFGDYQAKSVQYFGLERQAQHICQNS</sequence>
<dbReference type="AlphaFoldDB" id="A0A075B2B6"/>
<evidence type="ECO:0000313" key="3">
    <source>
        <dbReference type="Proteomes" id="UP000030755"/>
    </source>
</evidence>
<keyword evidence="3" id="KW-1185">Reference proteome</keyword>
<accession>A0A075B2B6</accession>
<protein>
    <submittedName>
        <fullName evidence="2">AAA-ATPase-like domain-containing protein</fullName>
    </submittedName>
</protein>
<gene>
    <name evidence="2" type="ORF">O9G_002341</name>
</gene>
<proteinExistence type="predicted"/>
<feature type="domain" description="AAA-ATPase-like" evidence="1">
    <location>
        <begin position="2"/>
        <end position="234"/>
    </location>
</feature>
<dbReference type="Pfam" id="PF09820">
    <property type="entry name" value="AAA-ATPase_like"/>
    <property type="match status" value="1"/>
</dbReference>
<dbReference type="HOGENOM" id="CLU_021114_2_0_1"/>
<dbReference type="EMBL" id="KE560467">
    <property type="protein sequence ID" value="EPZ36730.1"/>
    <property type="molecule type" value="Genomic_DNA"/>
</dbReference>
<dbReference type="PANTHER" id="PTHR34825:SF1">
    <property type="entry name" value="AAA-ATPASE-LIKE DOMAIN-CONTAINING PROTEIN"/>
    <property type="match status" value="1"/>
</dbReference>
<evidence type="ECO:0000313" key="2">
    <source>
        <dbReference type="EMBL" id="EPZ36730.1"/>
    </source>
</evidence>
<reference evidence="2 3" key="1">
    <citation type="journal article" date="2013" name="Curr. Biol.">
        <title>Shared signatures of parasitism and phylogenomics unite Cryptomycota and microsporidia.</title>
        <authorList>
            <person name="James T.Y."/>
            <person name="Pelin A."/>
            <person name="Bonen L."/>
            <person name="Ahrendt S."/>
            <person name="Sain D."/>
            <person name="Corradi N."/>
            <person name="Stajich J.E."/>
        </authorList>
    </citation>
    <scope>NUCLEOTIDE SEQUENCE [LARGE SCALE GENOMIC DNA]</scope>
    <source>
        <strain evidence="2 3">CSF55</strain>
    </source>
</reference>
<evidence type="ECO:0000259" key="1">
    <source>
        <dbReference type="Pfam" id="PF09820"/>
    </source>
</evidence>
<dbReference type="OrthoDB" id="5584915at2759"/>
<dbReference type="Proteomes" id="UP000030755">
    <property type="component" value="Unassembled WGS sequence"/>
</dbReference>
<dbReference type="InterPro" id="IPR018631">
    <property type="entry name" value="AAA-ATPase-like_dom"/>
</dbReference>
<name>A0A075B2B6_ROZAC</name>
<dbReference type="PANTHER" id="PTHR34825">
    <property type="entry name" value="CONSERVED PROTEIN, WITH A WEAK D-GALACTARATE DEHYDRATASE/ALTRONATE HYDROLASE DOMAIN"/>
    <property type="match status" value="1"/>
</dbReference>
<dbReference type="STRING" id="988480.A0A075B2B6"/>